<evidence type="ECO:0000313" key="2">
    <source>
        <dbReference type="Proteomes" id="UP000640489"/>
    </source>
</evidence>
<comment type="caution">
    <text evidence="1">The sequence shown here is derived from an EMBL/GenBank/DDBJ whole genome shotgun (WGS) entry which is preliminary data.</text>
</comment>
<dbReference type="Gene3D" id="3.30.428.10">
    <property type="entry name" value="HIT-like"/>
    <property type="match status" value="1"/>
</dbReference>
<reference evidence="1" key="1">
    <citation type="submission" date="2020-11" db="EMBL/GenBank/DDBJ databases">
        <title>Nocardioides sp. nov., isolated from Soil of Cynanchum wilfordii Hemsley rhizosphere.</title>
        <authorList>
            <person name="Lee J.-S."/>
            <person name="Suh M.K."/>
            <person name="Kim J.-S."/>
        </authorList>
    </citation>
    <scope>NUCLEOTIDE SEQUENCE</scope>
    <source>
        <strain evidence="1">KCTC 19275</strain>
    </source>
</reference>
<evidence type="ECO:0008006" key="3">
    <source>
        <dbReference type="Google" id="ProtNLM"/>
    </source>
</evidence>
<dbReference type="AlphaFoldDB" id="A0A930VD20"/>
<name>A0A930VD20_9ACTN</name>
<gene>
    <name evidence="1" type="ORF">ISU07_19095</name>
</gene>
<keyword evidence="2" id="KW-1185">Reference proteome</keyword>
<protein>
    <recommendedName>
        <fullName evidence="3">HIT family protein</fullName>
    </recommendedName>
</protein>
<accession>A0A930VD20</accession>
<proteinExistence type="predicted"/>
<evidence type="ECO:0000313" key="1">
    <source>
        <dbReference type="EMBL" id="MBF4765244.1"/>
    </source>
</evidence>
<dbReference type="RefSeq" id="WP_194708433.1">
    <property type="nucleotide sequence ID" value="NZ_JADKPN010000014.1"/>
</dbReference>
<dbReference type="EMBL" id="JADKPN010000014">
    <property type="protein sequence ID" value="MBF4765244.1"/>
    <property type="molecule type" value="Genomic_DNA"/>
</dbReference>
<dbReference type="SUPFAM" id="SSF54197">
    <property type="entry name" value="HIT-like"/>
    <property type="match status" value="1"/>
</dbReference>
<sequence>MSDDSCWFCADPRTEPPPGGWLVDDELWRAGHAPASYSCAGTMVLESRRHVLDASGFTDEEAASYGAVLGRLVGAMRAGTGCDRVYQWSTMDKYPHFHVWLLPWWRTSGSRGPAYLAETVFHGAPEHDVDRTAARIRDALLAV</sequence>
<dbReference type="Proteomes" id="UP000640489">
    <property type="component" value="Unassembled WGS sequence"/>
</dbReference>
<dbReference type="InterPro" id="IPR036265">
    <property type="entry name" value="HIT-like_sf"/>
</dbReference>
<organism evidence="1 2">
    <name type="scientific">Nocardioides islandensis</name>
    <dbReference type="NCBI Taxonomy" id="433663"/>
    <lineage>
        <taxon>Bacteria</taxon>
        <taxon>Bacillati</taxon>
        <taxon>Actinomycetota</taxon>
        <taxon>Actinomycetes</taxon>
        <taxon>Propionibacteriales</taxon>
        <taxon>Nocardioidaceae</taxon>
        <taxon>Nocardioides</taxon>
    </lineage>
</organism>